<dbReference type="PANTHER" id="PTHR47657">
    <property type="entry name" value="STEROL REGULATORY ELEMENT-BINDING PROTEIN ECM22"/>
    <property type="match status" value="1"/>
</dbReference>
<keyword evidence="4" id="KW-1185">Reference proteome</keyword>
<dbReference type="InterPro" id="IPR052400">
    <property type="entry name" value="Zn2-C6_fungal_TF"/>
</dbReference>
<gene>
    <name evidence="3" type="ORF">PVAG01_11486</name>
</gene>
<dbReference type="Proteomes" id="UP001629113">
    <property type="component" value="Unassembled WGS sequence"/>
</dbReference>
<dbReference type="Pfam" id="PF12013">
    <property type="entry name" value="OrsD"/>
    <property type="match status" value="1"/>
</dbReference>
<dbReference type="EMBL" id="JBFCZG010000012">
    <property type="protein sequence ID" value="KAL3417063.1"/>
    <property type="molecule type" value="Genomic_DNA"/>
</dbReference>
<feature type="domain" description="C2H2-type" evidence="2">
    <location>
        <begin position="88"/>
        <end position="111"/>
    </location>
</feature>
<feature type="region of interest" description="Disordered" evidence="1">
    <location>
        <begin position="151"/>
        <end position="175"/>
    </location>
</feature>
<evidence type="ECO:0000313" key="3">
    <source>
        <dbReference type="EMBL" id="KAL3417063.1"/>
    </source>
</evidence>
<sequence length="550" mass="61462">MSAPRLDSRELLEYNARYRVLICRECQYAIQKSALGSHLLRHKIFRGERESLLDSITQLNLLEAHLVPLPSSTSPPINGLSIVPGYRCAATGCGNLCASIKRMRRHWSEIHGFSQPLPDSSVFACPVTLQTFFRGTKLKYFEVTVPATAGAHGYKEPRNDGPESQELESDDQELHTRNSDTFAQLTSTTLAERVHPLSGIALEPSLVDFDLQTLTYLHNFITSTSLSLPSTEYTRPGAQYWQTDVVLQALQTRWLMCGLMAISACHMAALANDTMTKRLHHERSANFFSRFSAAWNEIVTRGSQVLDVEIEEEEQPAKRVGRQLLSQLRCAYWSLAESNLGPRTVIGSVDPFEIQSLITTIRDFLVPEFTFRPDATRVDDDGGEMFAQAKRILELKGSLDIESSGNSSSTNNTSSALRLVLNLLSELPSRMAETFTKPQNGPDFLATMSAIAALIKCCNISFASEDVEGAWWGMSTWLIKIPGHFNTMLACYHPPAMVVLAHWAALLVRRAEHCDTWFLKGLSNRILLQVTEQIPTRETAVHSMLEKLIT</sequence>
<evidence type="ECO:0000256" key="1">
    <source>
        <dbReference type="SAM" id="MobiDB-lite"/>
    </source>
</evidence>
<organism evidence="3 4">
    <name type="scientific">Phlyctema vagabunda</name>
    <dbReference type="NCBI Taxonomy" id="108571"/>
    <lineage>
        <taxon>Eukaryota</taxon>
        <taxon>Fungi</taxon>
        <taxon>Dikarya</taxon>
        <taxon>Ascomycota</taxon>
        <taxon>Pezizomycotina</taxon>
        <taxon>Leotiomycetes</taxon>
        <taxon>Helotiales</taxon>
        <taxon>Dermateaceae</taxon>
        <taxon>Phlyctema</taxon>
    </lineage>
</organism>
<dbReference type="PANTHER" id="PTHR47657:SF3">
    <property type="entry name" value="ORSELLINIC ACID_F9775 BIOSYNTHESIS CLUSTER PROTEIN D-RELATED"/>
    <property type="match status" value="1"/>
</dbReference>
<reference evidence="3 4" key="1">
    <citation type="submission" date="2024-06" db="EMBL/GenBank/DDBJ databases">
        <title>Complete genome of Phlyctema vagabunda strain 19-DSS-EL-015.</title>
        <authorList>
            <person name="Fiorenzani C."/>
        </authorList>
    </citation>
    <scope>NUCLEOTIDE SEQUENCE [LARGE SCALE GENOMIC DNA]</scope>
    <source>
        <strain evidence="3 4">19-DSS-EL-015</strain>
    </source>
</reference>
<dbReference type="InterPro" id="IPR022698">
    <property type="entry name" value="OrsD"/>
</dbReference>
<proteinExistence type="predicted"/>
<dbReference type="PROSITE" id="PS00028">
    <property type="entry name" value="ZINC_FINGER_C2H2_1"/>
    <property type="match status" value="1"/>
</dbReference>
<comment type="caution">
    <text evidence="3">The sequence shown here is derived from an EMBL/GenBank/DDBJ whole genome shotgun (WGS) entry which is preliminary data.</text>
</comment>
<dbReference type="InterPro" id="IPR013087">
    <property type="entry name" value="Znf_C2H2_type"/>
</dbReference>
<dbReference type="SMART" id="SM00355">
    <property type="entry name" value="ZnF_C2H2"/>
    <property type="match status" value="2"/>
</dbReference>
<protein>
    <recommendedName>
        <fullName evidence="2">C2H2-type domain-containing protein</fullName>
    </recommendedName>
</protein>
<accession>A0ABR4P170</accession>
<evidence type="ECO:0000313" key="4">
    <source>
        <dbReference type="Proteomes" id="UP001629113"/>
    </source>
</evidence>
<evidence type="ECO:0000259" key="2">
    <source>
        <dbReference type="PROSITE" id="PS00028"/>
    </source>
</evidence>
<name>A0ABR4P170_9HELO</name>